<evidence type="ECO:0000256" key="1">
    <source>
        <dbReference type="SAM" id="Coils"/>
    </source>
</evidence>
<name>A0AAR5PAJ4_DENPD</name>
<dbReference type="GeneID" id="109536355"/>
<dbReference type="KEGG" id="dpa:109536355"/>
<feature type="region of interest" description="Disordered" evidence="2">
    <location>
        <begin position="68"/>
        <end position="96"/>
    </location>
</feature>
<dbReference type="EnsemblMetazoa" id="XM_019902540.1">
    <property type="protein sequence ID" value="XP_019758099.1"/>
    <property type="gene ID" value="LOC109536355"/>
</dbReference>
<proteinExistence type="predicted"/>
<feature type="coiled-coil region" evidence="1">
    <location>
        <begin position="563"/>
        <end position="590"/>
    </location>
</feature>
<feature type="region of interest" description="Disordered" evidence="2">
    <location>
        <begin position="1"/>
        <end position="20"/>
    </location>
</feature>
<keyword evidence="1" id="KW-0175">Coiled coil</keyword>
<feature type="coiled-coil region" evidence="1">
    <location>
        <begin position="349"/>
        <end position="510"/>
    </location>
</feature>
<feature type="compositionally biased region" description="Low complexity" evidence="2">
    <location>
        <begin position="86"/>
        <end position="96"/>
    </location>
</feature>
<keyword evidence="4" id="KW-1185">Reference proteome</keyword>
<evidence type="ECO:0000313" key="4">
    <source>
        <dbReference type="Proteomes" id="UP000019118"/>
    </source>
</evidence>
<sequence length="829" mass="94837">MSSFDAESAPTSRHGSEVGHEFLSTSGLAMSFPNMDKLDGDFHLITDSKLPRPAQSGASSSEVFPASMMKQAGKRPQSAKIVAPKSPNSRSFSPLSSIPLPIRSSGPIKIPSLLKNARSTSRTSSLSASHTSTVANKHTLEIQFLNRNKRYLELKKELLEKQKPVVDMYRNLIQIKKRLDELGKFVKLEDFKLVAVSNYKKPLIQGSGEQIPAEVVNRMKSSLDEIPANLQDVCQNLLSRRNLIVELLENVTLGKVEIPEVADQIEPLKNEGLQLQHSLDAIIAEHQGKIAALVADWQALLTAKHSSNAVSDLELKLKEHDRLAQDSNHVIIELKRKLEDKRASYDKSVAELNGIIHTLRDQIKKLEDDLEHERKSAVDARSKNSTNLHSLKSMRAKIADLEAEKKSSDTANADLQKKIRLLQDQLKHKESQWSKEKDEMSKTISRQSSFLNKLNVDKTEYESTLEALEEAKVSTQEELQTTIEALNEELQRTKQGLEEANRAKEEAQGKCSAFEGYIAKMGFDCKEKMNQMSSSIEWGQALRNPNSSAAEDYIEDIAKDLRIRELQDTVRKLEAERIYQIEERKQLQENQLLEPTETEKQVSKQQECITKYHMLLEESESKLKEKFTEVNNLHAEIRQLKVRQEALEEQNYGCPTEQLQKMVEDGRHKLSELMRRSIESEQKLEHYSNLIEKQTQQMNEMENLLRYRENMAGVLKASRDELVLEKESLTRYSQEMRTVLAEVTKEGKMKDRLIKELQEKIDLRERQIAKLEKEVRELETNLMLTNEKRFKLQKTIGSMEKELQSTKAHVNQLADINSRNVKQKLVKPF</sequence>
<accession>A0AAR5PAJ4</accession>
<feature type="coiled-coil region" evidence="1">
    <location>
        <begin position="616"/>
        <end position="650"/>
    </location>
</feature>
<reference evidence="3" key="2">
    <citation type="submission" date="2024-08" db="UniProtKB">
        <authorList>
            <consortium name="EnsemblMetazoa"/>
        </authorList>
    </citation>
    <scope>IDENTIFICATION</scope>
</reference>
<evidence type="ECO:0000256" key="2">
    <source>
        <dbReference type="SAM" id="MobiDB-lite"/>
    </source>
</evidence>
<organism evidence="3 4">
    <name type="scientific">Dendroctonus ponderosae</name>
    <name type="common">Mountain pine beetle</name>
    <dbReference type="NCBI Taxonomy" id="77166"/>
    <lineage>
        <taxon>Eukaryota</taxon>
        <taxon>Metazoa</taxon>
        <taxon>Ecdysozoa</taxon>
        <taxon>Arthropoda</taxon>
        <taxon>Hexapoda</taxon>
        <taxon>Insecta</taxon>
        <taxon>Pterygota</taxon>
        <taxon>Neoptera</taxon>
        <taxon>Endopterygota</taxon>
        <taxon>Coleoptera</taxon>
        <taxon>Polyphaga</taxon>
        <taxon>Cucujiformia</taxon>
        <taxon>Curculionidae</taxon>
        <taxon>Scolytinae</taxon>
        <taxon>Dendroctonus</taxon>
    </lineage>
</organism>
<feature type="coiled-coil region" evidence="1">
    <location>
        <begin position="754"/>
        <end position="788"/>
    </location>
</feature>
<dbReference type="RefSeq" id="XP_019758099.1">
    <property type="nucleotide sequence ID" value="XM_019902540.2"/>
</dbReference>
<evidence type="ECO:0000313" key="3">
    <source>
        <dbReference type="EnsemblMetazoa" id="XP_019758099.1"/>
    </source>
</evidence>
<dbReference type="AlphaFoldDB" id="A0AAR5PAJ4"/>
<dbReference type="Proteomes" id="UP000019118">
    <property type="component" value="Unassembled WGS sequence"/>
</dbReference>
<protein>
    <submittedName>
        <fullName evidence="3">Uncharacterized protein</fullName>
    </submittedName>
</protein>
<feature type="compositionally biased region" description="Polar residues" evidence="2">
    <location>
        <begin position="1"/>
        <end position="13"/>
    </location>
</feature>
<reference evidence="4" key="1">
    <citation type="journal article" date="2013" name="Genome Biol.">
        <title>Draft genome of the mountain pine beetle, Dendroctonus ponderosae Hopkins, a major forest pest.</title>
        <authorList>
            <person name="Keeling C.I."/>
            <person name="Yuen M.M."/>
            <person name="Liao N.Y."/>
            <person name="Docking T.R."/>
            <person name="Chan S.K."/>
            <person name="Taylor G.A."/>
            <person name="Palmquist D.L."/>
            <person name="Jackman S.D."/>
            <person name="Nguyen A."/>
            <person name="Li M."/>
            <person name="Henderson H."/>
            <person name="Janes J.K."/>
            <person name="Zhao Y."/>
            <person name="Pandoh P."/>
            <person name="Moore R."/>
            <person name="Sperling F.A."/>
            <person name="Huber D.P."/>
            <person name="Birol I."/>
            <person name="Jones S.J."/>
            <person name="Bohlmann J."/>
        </authorList>
    </citation>
    <scope>NUCLEOTIDE SEQUENCE</scope>
</reference>